<dbReference type="EMBL" id="JAVXUP010001180">
    <property type="protein sequence ID" value="KAK3014915.1"/>
    <property type="molecule type" value="Genomic_DNA"/>
</dbReference>
<dbReference type="GO" id="GO:0007165">
    <property type="term" value="P:signal transduction"/>
    <property type="evidence" value="ECO:0007669"/>
    <property type="project" value="InterPro"/>
</dbReference>
<dbReference type="Pfam" id="PF00620">
    <property type="entry name" value="RhoGAP"/>
    <property type="match status" value="1"/>
</dbReference>
<reference evidence="5" key="1">
    <citation type="submission" date="2022-12" db="EMBL/GenBank/DDBJ databases">
        <title>Draft genome assemblies for two species of Escallonia (Escalloniales).</title>
        <authorList>
            <person name="Chanderbali A."/>
            <person name="Dervinis C."/>
            <person name="Anghel I."/>
            <person name="Soltis D."/>
            <person name="Soltis P."/>
            <person name="Zapata F."/>
        </authorList>
    </citation>
    <scope>NUCLEOTIDE SEQUENCE</scope>
    <source>
        <strain evidence="5">UCBG64.0493</strain>
        <tissue evidence="5">Leaf</tissue>
    </source>
</reference>
<comment type="caution">
    <text evidence="5">The sequence shown here is derived from an EMBL/GenBank/DDBJ whole genome shotgun (WGS) entry which is preliminary data.</text>
</comment>
<dbReference type="CDD" id="cd00159">
    <property type="entry name" value="RhoGAP"/>
    <property type="match status" value="1"/>
</dbReference>
<dbReference type="CDD" id="cd00132">
    <property type="entry name" value="CRIB"/>
    <property type="match status" value="1"/>
</dbReference>
<dbReference type="InterPro" id="IPR000198">
    <property type="entry name" value="RhoGAP_dom"/>
</dbReference>
<dbReference type="FunFam" id="1.10.555.10:FF:000046">
    <property type="entry name" value="Rho GTPase-activating protein 5"/>
    <property type="match status" value="1"/>
</dbReference>
<accession>A0AA88W0B8</accession>
<feature type="domain" description="CRIB" evidence="3">
    <location>
        <begin position="85"/>
        <end position="98"/>
    </location>
</feature>
<keyword evidence="6" id="KW-1185">Reference proteome</keyword>
<dbReference type="InterPro" id="IPR000095">
    <property type="entry name" value="CRIB_dom"/>
</dbReference>
<dbReference type="GO" id="GO:0005096">
    <property type="term" value="F:GTPase activator activity"/>
    <property type="evidence" value="ECO:0007669"/>
    <property type="project" value="UniProtKB-KW"/>
</dbReference>
<dbReference type="Gene3D" id="1.10.555.10">
    <property type="entry name" value="Rho GTPase activation protein"/>
    <property type="match status" value="1"/>
</dbReference>
<dbReference type="SMART" id="SM00324">
    <property type="entry name" value="RhoGAP"/>
    <property type="match status" value="1"/>
</dbReference>
<dbReference type="Proteomes" id="UP001188597">
    <property type="component" value="Unassembled WGS sequence"/>
</dbReference>
<dbReference type="PROSITE" id="PS50238">
    <property type="entry name" value="RHOGAP"/>
    <property type="match status" value="1"/>
</dbReference>
<dbReference type="PANTHER" id="PTHR23177">
    <property type="entry name" value="MKIAA1688 PROTEIN"/>
    <property type="match status" value="1"/>
</dbReference>
<keyword evidence="1" id="KW-0343">GTPase activation</keyword>
<gene>
    <name evidence="5" type="ORF">RJ639_009879</name>
</gene>
<evidence type="ECO:0000259" key="3">
    <source>
        <dbReference type="PROSITE" id="PS50108"/>
    </source>
</evidence>
<evidence type="ECO:0000256" key="2">
    <source>
        <dbReference type="SAM" id="MobiDB-lite"/>
    </source>
</evidence>
<evidence type="ECO:0000259" key="4">
    <source>
        <dbReference type="PROSITE" id="PS50238"/>
    </source>
</evidence>
<sequence>MTRLFRSKSCGVGSQSAFASSPPPSPSLYLTNDEEEEEEERRRRGGRRGQGQGSQFPVLAVLAAALRKSLVTCSVETDDASSLDIGSPKDVKHLSHVTFDRFNGFLGLPVELEPEVSPKAPSARYDQHLTVSLPVCVLACEFTLARLRNWMLLKSSLVIYGLGTSGVAEDAIIDESEPECKYEGKSLVNQGRIALLLKTCIECFRVLVKCTCVAHACVSIFGVSAQSMQCSYDQRGNSVPTILLMMQKRLYSEGGLKAEGIFRINAGNSQEEYVRNQLNKGFVPRGIDVHCLAGLIKAWFRELPSGVLDSLTPEQVMHCNTEEECTQLVKSLPPTEDALLDWAINLMADVVQHAHLNKMNARNVAMVFAPNMTQMADPLTALIHAVQVMNFLKTMITKTLREREESAATVLLCSSCSDSPSNMGVGHSLISNRVLSSEDSFDGYAHEQPDNLQRSATLNRHDSKTEEKFWSFQSRTDAIEEYESISRRSSPATCKRATVENDYRGGYTNGEEGILDRLNLRKGIRKLCRHPVFQLSNPAKKIGGLGIVHTRGGGGEAWT</sequence>
<evidence type="ECO:0000256" key="1">
    <source>
        <dbReference type="ARBA" id="ARBA00022468"/>
    </source>
</evidence>
<dbReference type="AlphaFoldDB" id="A0AA88W0B8"/>
<feature type="region of interest" description="Disordered" evidence="2">
    <location>
        <begin position="1"/>
        <end position="53"/>
    </location>
</feature>
<name>A0AA88W0B8_9ASTE</name>
<evidence type="ECO:0008006" key="7">
    <source>
        <dbReference type="Google" id="ProtNLM"/>
    </source>
</evidence>
<dbReference type="InterPro" id="IPR008936">
    <property type="entry name" value="Rho_GTPase_activation_prot"/>
</dbReference>
<evidence type="ECO:0000313" key="5">
    <source>
        <dbReference type="EMBL" id="KAK3014915.1"/>
    </source>
</evidence>
<evidence type="ECO:0000313" key="6">
    <source>
        <dbReference type="Proteomes" id="UP001188597"/>
    </source>
</evidence>
<dbReference type="SMART" id="SM00285">
    <property type="entry name" value="PBD"/>
    <property type="match status" value="1"/>
</dbReference>
<proteinExistence type="predicted"/>
<feature type="domain" description="Rho-GAP" evidence="4">
    <location>
        <begin position="226"/>
        <end position="400"/>
    </location>
</feature>
<dbReference type="PANTHER" id="PTHR23177:SF74">
    <property type="entry name" value="RHO GTPASE-ACTIVATING PROTEIN 3"/>
    <property type="match status" value="1"/>
</dbReference>
<dbReference type="InterPro" id="IPR044785">
    <property type="entry name" value="RopGAP1-5"/>
</dbReference>
<dbReference type="SUPFAM" id="SSF48350">
    <property type="entry name" value="GTPase activation domain, GAP"/>
    <property type="match status" value="1"/>
</dbReference>
<organism evidence="5 6">
    <name type="scientific">Escallonia herrerae</name>
    <dbReference type="NCBI Taxonomy" id="1293975"/>
    <lineage>
        <taxon>Eukaryota</taxon>
        <taxon>Viridiplantae</taxon>
        <taxon>Streptophyta</taxon>
        <taxon>Embryophyta</taxon>
        <taxon>Tracheophyta</taxon>
        <taxon>Spermatophyta</taxon>
        <taxon>Magnoliopsida</taxon>
        <taxon>eudicotyledons</taxon>
        <taxon>Gunneridae</taxon>
        <taxon>Pentapetalae</taxon>
        <taxon>asterids</taxon>
        <taxon>campanulids</taxon>
        <taxon>Escalloniales</taxon>
        <taxon>Escalloniaceae</taxon>
        <taxon>Escallonia</taxon>
    </lineage>
</organism>
<dbReference type="PROSITE" id="PS50108">
    <property type="entry name" value="CRIB"/>
    <property type="match status" value="1"/>
</dbReference>
<protein>
    <recommendedName>
        <fullName evidence="7">Rho GTPase activating protein</fullName>
    </recommendedName>
</protein>